<dbReference type="InterPro" id="IPR040909">
    <property type="entry name" value="CHFR_Znf-CRD"/>
</dbReference>
<dbReference type="PANTHER" id="PTHR16079:SF4">
    <property type="entry name" value="E3 UBIQUITIN-PROTEIN LIGASE CHFR"/>
    <property type="match status" value="1"/>
</dbReference>
<evidence type="ECO:0000256" key="4">
    <source>
        <dbReference type="ARBA" id="ARBA00023242"/>
    </source>
</evidence>
<dbReference type="EMBL" id="CAJMWZ010000246">
    <property type="protein sequence ID" value="CAE6414366.1"/>
    <property type="molecule type" value="Genomic_DNA"/>
</dbReference>
<feature type="compositionally biased region" description="Low complexity" evidence="6">
    <location>
        <begin position="105"/>
        <end position="122"/>
    </location>
</feature>
<dbReference type="InterPro" id="IPR013083">
    <property type="entry name" value="Znf_RING/FYVE/PHD"/>
</dbReference>
<keyword evidence="2" id="KW-0808">Transferase</keyword>
<dbReference type="GO" id="GO:0005634">
    <property type="term" value="C:nucleus"/>
    <property type="evidence" value="ECO:0007669"/>
    <property type="project" value="UniProtKB-SubCell"/>
</dbReference>
<evidence type="ECO:0000259" key="7">
    <source>
        <dbReference type="Pfam" id="PF17979"/>
    </source>
</evidence>
<dbReference type="InterPro" id="IPR052256">
    <property type="entry name" value="E3_ubiquitin-ligase_CHFR"/>
</dbReference>
<evidence type="ECO:0000256" key="3">
    <source>
        <dbReference type="ARBA" id="ARBA00022786"/>
    </source>
</evidence>
<evidence type="ECO:0000313" key="8">
    <source>
        <dbReference type="EMBL" id="CAE6414366.1"/>
    </source>
</evidence>
<dbReference type="PANTHER" id="PTHR16079">
    <property type="entry name" value="UBIQUITIN LIGASE PROTEIN CHFR"/>
    <property type="match status" value="1"/>
</dbReference>
<accession>A0A8H2X1Z2</accession>
<feature type="domain" description="E3 ubiquitin-protein ligase CHFR cysteine rich" evidence="7">
    <location>
        <begin position="198"/>
        <end position="342"/>
    </location>
</feature>
<proteinExistence type="predicted"/>
<evidence type="ECO:0000256" key="1">
    <source>
        <dbReference type="ARBA" id="ARBA00004123"/>
    </source>
</evidence>
<feature type="region of interest" description="Disordered" evidence="6">
    <location>
        <begin position="96"/>
        <end position="147"/>
    </location>
</feature>
<sequence>MADFRNPARATAAGTSNSNAEELLRPLVTCVALLDCLHLACGSCAKEWLEQSSTCHQCREQVRGTRDSHHTAAIVEAFQSIAPNSSLVHARTSEEISSMRDRYRPGQGVARVGGVRSRGPSPEVVPLRVRPPSITSPPGHNEPSPLSGDVFSEGAGRTQMWGGNCPFCSPNNGSGYVCPHPCPPPITRIERHTIPLGHITCAKCTRFLPVRNDLPNSKCVVCSQTSCSELRQRCQEPRAGDDGFQLTRLRDVNFPEGWGLPLTHAFGGSYYERGLFTTYARQRNWNLQELFREVLSFQGSNIRRAHWHGHPFAPSNLNTVNLDDMVCFNCASDLVEANLFEWWLAKRPESGLPCMSNHHKVFEQYTNANY</sequence>
<dbReference type="Pfam" id="PF17979">
    <property type="entry name" value="zf-CRD"/>
    <property type="match status" value="1"/>
</dbReference>
<organism evidence="8 9">
    <name type="scientific">Rhizoctonia solani</name>
    <dbReference type="NCBI Taxonomy" id="456999"/>
    <lineage>
        <taxon>Eukaryota</taxon>
        <taxon>Fungi</taxon>
        <taxon>Dikarya</taxon>
        <taxon>Basidiomycota</taxon>
        <taxon>Agaricomycotina</taxon>
        <taxon>Agaricomycetes</taxon>
        <taxon>Cantharellales</taxon>
        <taxon>Ceratobasidiaceae</taxon>
        <taxon>Rhizoctonia</taxon>
    </lineage>
</organism>
<name>A0A8H2X1Z2_9AGAM</name>
<keyword evidence="4" id="KW-0539">Nucleus</keyword>
<protein>
    <recommendedName>
        <fullName evidence="7">E3 ubiquitin-protein ligase CHFR cysteine rich domain-containing protein</fullName>
    </recommendedName>
</protein>
<evidence type="ECO:0000313" key="9">
    <source>
        <dbReference type="Proteomes" id="UP000663850"/>
    </source>
</evidence>
<dbReference type="SUPFAM" id="SSF57850">
    <property type="entry name" value="RING/U-box"/>
    <property type="match status" value="1"/>
</dbReference>
<dbReference type="GO" id="GO:0016567">
    <property type="term" value="P:protein ubiquitination"/>
    <property type="evidence" value="ECO:0007669"/>
    <property type="project" value="TreeGrafter"/>
</dbReference>
<keyword evidence="5" id="KW-0131">Cell cycle</keyword>
<dbReference type="GO" id="GO:0006511">
    <property type="term" value="P:ubiquitin-dependent protein catabolic process"/>
    <property type="evidence" value="ECO:0007669"/>
    <property type="project" value="TreeGrafter"/>
</dbReference>
<gene>
    <name evidence="8" type="ORF">RDB_LOCUS3708</name>
</gene>
<comment type="caution">
    <text evidence="8">The sequence shown here is derived from an EMBL/GenBank/DDBJ whole genome shotgun (WGS) entry which is preliminary data.</text>
</comment>
<comment type="subcellular location">
    <subcellularLocation>
        <location evidence="1">Nucleus</location>
    </subcellularLocation>
</comment>
<dbReference type="Gene3D" id="3.30.40.10">
    <property type="entry name" value="Zinc/RING finger domain, C3HC4 (zinc finger)"/>
    <property type="match status" value="1"/>
</dbReference>
<dbReference type="Proteomes" id="UP000663850">
    <property type="component" value="Unassembled WGS sequence"/>
</dbReference>
<evidence type="ECO:0000256" key="2">
    <source>
        <dbReference type="ARBA" id="ARBA00022679"/>
    </source>
</evidence>
<evidence type="ECO:0000256" key="5">
    <source>
        <dbReference type="ARBA" id="ARBA00023306"/>
    </source>
</evidence>
<evidence type="ECO:0000256" key="6">
    <source>
        <dbReference type="SAM" id="MobiDB-lite"/>
    </source>
</evidence>
<dbReference type="AlphaFoldDB" id="A0A8H2X1Z2"/>
<dbReference type="GO" id="GO:0004842">
    <property type="term" value="F:ubiquitin-protein transferase activity"/>
    <property type="evidence" value="ECO:0007669"/>
    <property type="project" value="TreeGrafter"/>
</dbReference>
<reference evidence="8" key="1">
    <citation type="submission" date="2021-01" db="EMBL/GenBank/DDBJ databases">
        <authorList>
            <person name="Kaushik A."/>
        </authorList>
    </citation>
    <scope>NUCLEOTIDE SEQUENCE</scope>
    <source>
        <strain evidence="8">Type strain: AG8-Rh-89/</strain>
    </source>
</reference>
<keyword evidence="3" id="KW-0833">Ubl conjugation pathway</keyword>